<dbReference type="PANTHER" id="PTHR34853:SF1">
    <property type="entry name" value="LIPASE 5"/>
    <property type="match status" value="1"/>
</dbReference>
<dbReference type="InterPro" id="IPR029058">
    <property type="entry name" value="AB_hydrolase_fold"/>
</dbReference>
<dbReference type="InterPro" id="IPR005152">
    <property type="entry name" value="Lipase_secreted"/>
</dbReference>
<dbReference type="SUPFAM" id="SSF53474">
    <property type="entry name" value="alpha/beta-Hydrolases"/>
    <property type="match status" value="1"/>
</dbReference>
<dbReference type="Proteomes" id="UP000251205">
    <property type="component" value="Unassembled WGS sequence"/>
</dbReference>
<comment type="caution">
    <text evidence="1">The sequence shown here is derived from an EMBL/GenBank/DDBJ whole genome shotgun (WGS) entry which is preliminary data.</text>
</comment>
<dbReference type="GO" id="GO:0016042">
    <property type="term" value="P:lipid catabolic process"/>
    <property type="evidence" value="ECO:0007669"/>
    <property type="project" value="InterPro"/>
</dbReference>
<reference evidence="1 2" key="1">
    <citation type="submission" date="2018-06" db="EMBL/GenBank/DDBJ databases">
        <title>Whole Genome Sequence of an efficient microsymbiont, Rhizobium tropici.</title>
        <authorList>
            <person name="Srinivasan R."/>
            <person name="Singh H.V."/>
            <person name="Srivastava R."/>
            <person name="Kumari B."/>
            <person name="Radhakrishna A."/>
        </authorList>
    </citation>
    <scope>NUCLEOTIDE SEQUENCE [LARGE SCALE GENOMIC DNA]</scope>
    <source>
        <strain evidence="1 2">IGFRI Rhizo-19</strain>
    </source>
</reference>
<protein>
    <submittedName>
        <fullName evidence="1">Lipase</fullName>
    </submittedName>
</protein>
<organism evidence="1 2">
    <name type="scientific">Rhizobium tropici</name>
    <dbReference type="NCBI Taxonomy" id="398"/>
    <lineage>
        <taxon>Bacteria</taxon>
        <taxon>Pseudomonadati</taxon>
        <taxon>Pseudomonadota</taxon>
        <taxon>Alphaproteobacteria</taxon>
        <taxon>Hyphomicrobiales</taxon>
        <taxon>Rhizobiaceae</taxon>
        <taxon>Rhizobium/Agrobacterium group</taxon>
        <taxon>Rhizobium</taxon>
    </lineage>
</organism>
<dbReference type="PANTHER" id="PTHR34853">
    <property type="match status" value="1"/>
</dbReference>
<dbReference type="Pfam" id="PF03583">
    <property type="entry name" value="LIP"/>
    <property type="match status" value="1"/>
</dbReference>
<dbReference type="AlphaFoldDB" id="A0A329YET2"/>
<gene>
    <name evidence="1" type="ORF">DQ393_20525</name>
</gene>
<dbReference type="Gene3D" id="3.40.50.1820">
    <property type="entry name" value="alpha/beta hydrolase"/>
    <property type="match status" value="2"/>
</dbReference>
<dbReference type="PIRSF" id="PIRSF029171">
    <property type="entry name" value="Esterase_LipA"/>
    <property type="match status" value="1"/>
</dbReference>
<accession>A0A329YET2</accession>
<evidence type="ECO:0000313" key="1">
    <source>
        <dbReference type="EMBL" id="RAX39455.1"/>
    </source>
</evidence>
<sequence>MPGWIKNPPPVSMQLSPNEWSVFMRAIALACLIIMFVSPQAAADSGRLIEAKPASDAPAGAIAWRILYETSDKDGRPTQSTALLIAPNTPAPPGGRPVVAWAHGTTGIAEECAPSLGPHAFSSIPGLMQMLRDGWVVVATDYPGLGTSGPHAYLVGNAAGYAVLDSVRAARRVPRVGAGSRFAVWGLSQGAHAALFTGQVAGRYAPDLQLAGVVAAAPPTNLASNLGGDVNPSVRTMLTALATASWSKVYNISLATIAKPAGQRVIGRLAQTCGSEDPALRTKIQVLRLRRQLGNTDLSRIEPWRKLLAVNSAGHSPAGAPLFVAQGGGDKVVSPNVTRQFADDACRRGEKITFVELPGVVHADTAKASANQASSWMKDRFAGIPAKTTCRGH</sequence>
<dbReference type="GO" id="GO:0004806">
    <property type="term" value="F:triacylglycerol lipase activity"/>
    <property type="evidence" value="ECO:0007669"/>
    <property type="project" value="InterPro"/>
</dbReference>
<proteinExistence type="predicted"/>
<dbReference type="OrthoDB" id="9955at2"/>
<name>A0A329YET2_RHITR</name>
<evidence type="ECO:0000313" key="2">
    <source>
        <dbReference type="Proteomes" id="UP000251205"/>
    </source>
</evidence>
<dbReference type="EMBL" id="QMKK01000046">
    <property type="protein sequence ID" value="RAX39455.1"/>
    <property type="molecule type" value="Genomic_DNA"/>
</dbReference>